<gene>
    <name evidence="2" type="ORF">E5676_scaffold778G00010</name>
    <name evidence="1" type="ORF">E6C27_scaffold486G00300</name>
</gene>
<protein>
    <submittedName>
        <fullName evidence="1">Gag-proteinase polyprotein</fullName>
    </submittedName>
</protein>
<name>A0A5A7UR15_CUCMM</name>
<dbReference type="OrthoDB" id="7920740at2759"/>
<dbReference type="Proteomes" id="UP000321393">
    <property type="component" value="Unassembled WGS sequence"/>
</dbReference>
<evidence type="ECO:0000313" key="1">
    <source>
        <dbReference type="EMBL" id="KAA0056756.1"/>
    </source>
</evidence>
<evidence type="ECO:0000313" key="3">
    <source>
        <dbReference type="Proteomes" id="UP000321393"/>
    </source>
</evidence>
<dbReference type="AlphaFoldDB" id="A0A5A7UR15"/>
<comment type="caution">
    <text evidence="1">The sequence shown here is derived from an EMBL/GenBank/DDBJ whole genome shotgun (WGS) entry which is preliminary data.</text>
</comment>
<reference evidence="3 4" key="1">
    <citation type="submission" date="2019-08" db="EMBL/GenBank/DDBJ databases">
        <title>Draft genome sequences of two oriental melons (Cucumis melo L. var makuwa).</title>
        <authorList>
            <person name="Kwon S.-Y."/>
        </authorList>
    </citation>
    <scope>NUCLEOTIDE SEQUENCE [LARGE SCALE GENOMIC DNA]</scope>
    <source>
        <strain evidence="4">cv. Chang Bougi</strain>
        <strain evidence="3">cv. SW 3</strain>
        <tissue evidence="1">Leaf</tissue>
    </source>
</reference>
<proteinExistence type="predicted"/>
<organism evidence="1 3">
    <name type="scientific">Cucumis melo var. makuwa</name>
    <name type="common">Oriental melon</name>
    <dbReference type="NCBI Taxonomy" id="1194695"/>
    <lineage>
        <taxon>Eukaryota</taxon>
        <taxon>Viridiplantae</taxon>
        <taxon>Streptophyta</taxon>
        <taxon>Embryophyta</taxon>
        <taxon>Tracheophyta</taxon>
        <taxon>Spermatophyta</taxon>
        <taxon>Magnoliopsida</taxon>
        <taxon>eudicotyledons</taxon>
        <taxon>Gunneridae</taxon>
        <taxon>Pentapetalae</taxon>
        <taxon>rosids</taxon>
        <taxon>fabids</taxon>
        <taxon>Cucurbitales</taxon>
        <taxon>Cucurbitaceae</taxon>
        <taxon>Benincaseae</taxon>
        <taxon>Cucumis</taxon>
    </lineage>
</organism>
<sequence>MSEEGTVADYNERVLEIANEWFNLRKKIPESKIVCKVLRFLLAKFDMKVTVVEEAHDITKLKLDELLGSLTTFEMTISNKDDKKGKGVAVKTVYEEETPEHKTTNESDDSEEEYKYTNAFISRLTEHDSISEDEKLKEAKENRSSYEQLQLKWEEDSAVRTIQKEKDSRVIGGKSMAALNHIHLKTEIERCSE</sequence>
<dbReference type="EMBL" id="SSTD01005935">
    <property type="protein sequence ID" value="TYK21010.1"/>
    <property type="molecule type" value="Genomic_DNA"/>
</dbReference>
<evidence type="ECO:0000313" key="2">
    <source>
        <dbReference type="EMBL" id="TYK21010.1"/>
    </source>
</evidence>
<dbReference type="Proteomes" id="UP000321947">
    <property type="component" value="Unassembled WGS sequence"/>
</dbReference>
<accession>A0A5A7UR15</accession>
<evidence type="ECO:0000313" key="4">
    <source>
        <dbReference type="Proteomes" id="UP000321947"/>
    </source>
</evidence>
<dbReference type="EMBL" id="SSTE01007295">
    <property type="protein sequence ID" value="KAA0056756.1"/>
    <property type="molecule type" value="Genomic_DNA"/>
</dbReference>